<name>A0ABC8DEF8_BACVE</name>
<reference evidence="1 2" key="1">
    <citation type="submission" date="2018-06" db="EMBL/GenBank/DDBJ databases">
        <title>Complete Genome Sequence of Bacillus velezensis DSYZ, a Plant Growth-Promoting Rhizobacterium with Antifungal Activity.</title>
        <authorList>
            <person name="Du B."/>
            <person name="Ding Y."/>
            <person name="Liu K."/>
            <person name="Yao L."/>
            <person name="Wang C."/>
            <person name="Li H."/>
            <person name="Liu H."/>
        </authorList>
    </citation>
    <scope>NUCLEOTIDE SEQUENCE [LARGE SCALE GENOMIC DNA]</scope>
    <source>
        <strain evidence="1 2">DSYZ</strain>
    </source>
</reference>
<evidence type="ECO:0000313" key="1">
    <source>
        <dbReference type="EMBL" id="AWX74196.1"/>
    </source>
</evidence>
<evidence type="ECO:0000313" key="2">
    <source>
        <dbReference type="Proteomes" id="UP000250069"/>
    </source>
</evidence>
<protein>
    <submittedName>
        <fullName evidence="1">Uncharacterized protein</fullName>
    </submittedName>
</protein>
<sequence>MFTCFRFPARYILTMIQAEILIEFEQGMQKISNCKQHIPAEKMCKIEVYFFKKGKDICTTKREMNISGKE</sequence>
<accession>A0ABC8DEF8</accession>
<dbReference type="Proteomes" id="UP000250069">
    <property type="component" value="Chromosome"/>
</dbReference>
<proteinExistence type="predicted"/>
<dbReference type="EMBL" id="CP030150">
    <property type="protein sequence ID" value="AWX74196.1"/>
    <property type="molecule type" value="Genomic_DNA"/>
</dbReference>
<gene>
    <name evidence="1" type="ORF">BVDSYZ_20155</name>
</gene>
<dbReference type="AlphaFoldDB" id="A0ABC8DEF8"/>
<organism evidence="1 2">
    <name type="scientific">Bacillus velezensis</name>
    <dbReference type="NCBI Taxonomy" id="492670"/>
    <lineage>
        <taxon>Bacteria</taxon>
        <taxon>Bacillati</taxon>
        <taxon>Bacillota</taxon>
        <taxon>Bacilli</taxon>
        <taxon>Bacillales</taxon>
        <taxon>Bacillaceae</taxon>
        <taxon>Bacillus</taxon>
        <taxon>Bacillus amyloliquefaciens group</taxon>
    </lineage>
</organism>